<dbReference type="Proteomes" id="UP000258309">
    <property type="component" value="Unassembled WGS sequence"/>
</dbReference>
<evidence type="ECO:0000313" key="2">
    <source>
        <dbReference type="EMBL" id="RFU26869.1"/>
    </source>
</evidence>
<evidence type="ECO:0000313" key="3">
    <source>
        <dbReference type="Proteomes" id="UP000258309"/>
    </source>
</evidence>
<accession>A0A3E2H0G1</accession>
<sequence>MLHVSIVLEYLPYPNNNNEQQLEEGSEEDFEEESKEESEEVSEESSKDSSEEDLDKDQTIKETNIQKGMLEKVVILLKQLTKSTEESIVEESSRVARKKLALLLPKPDLKLVLRTLSPDLNLDSKLEDNVEQVLMTTFKEVKITRLNLFYEDKKKLKSYLA</sequence>
<dbReference type="AlphaFoldDB" id="A0A3E2H0G1"/>
<reference evidence="2 3" key="1">
    <citation type="submission" date="2018-05" db="EMBL/GenBank/DDBJ databases">
        <title>Draft genome sequence of Scytalidium lignicola DSM 105466, a ubiquitous saprotrophic fungus.</title>
        <authorList>
            <person name="Buettner E."/>
            <person name="Gebauer A.M."/>
            <person name="Hofrichter M."/>
            <person name="Liers C."/>
            <person name="Kellner H."/>
        </authorList>
    </citation>
    <scope>NUCLEOTIDE SEQUENCE [LARGE SCALE GENOMIC DNA]</scope>
    <source>
        <strain evidence="2 3">DSM 105466</strain>
    </source>
</reference>
<feature type="non-terminal residue" evidence="2">
    <location>
        <position position="1"/>
    </location>
</feature>
<comment type="caution">
    <text evidence="2">The sequence shown here is derived from an EMBL/GenBank/DDBJ whole genome shotgun (WGS) entry which is preliminary data.</text>
</comment>
<dbReference type="EMBL" id="NCSJ02000235">
    <property type="protein sequence ID" value="RFU26869.1"/>
    <property type="molecule type" value="Genomic_DNA"/>
</dbReference>
<evidence type="ECO:0000256" key="1">
    <source>
        <dbReference type="SAM" id="MobiDB-lite"/>
    </source>
</evidence>
<name>A0A3E2H0G1_SCYLI</name>
<protein>
    <submittedName>
        <fullName evidence="2">Uncharacterized protein</fullName>
    </submittedName>
</protein>
<feature type="region of interest" description="Disordered" evidence="1">
    <location>
        <begin position="13"/>
        <end position="62"/>
    </location>
</feature>
<proteinExistence type="predicted"/>
<gene>
    <name evidence="2" type="ORF">B7463_g9461</name>
</gene>
<feature type="compositionally biased region" description="Acidic residues" evidence="1">
    <location>
        <begin position="21"/>
        <end position="43"/>
    </location>
</feature>
<organism evidence="2 3">
    <name type="scientific">Scytalidium lignicola</name>
    <name type="common">Hyphomycete</name>
    <dbReference type="NCBI Taxonomy" id="5539"/>
    <lineage>
        <taxon>Eukaryota</taxon>
        <taxon>Fungi</taxon>
        <taxon>Dikarya</taxon>
        <taxon>Ascomycota</taxon>
        <taxon>Pezizomycotina</taxon>
        <taxon>Leotiomycetes</taxon>
        <taxon>Leotiomycetes incertae sedis</taxon>
        <taxon>Scytalidium</taxon>
    </lineage>
</organism>
<keyword evidence="3" id="KW-1185">Reference proteome</keyword>
<feature type="non-terminal residue" evidence="2">
    <location>
        <position position="161"/>
    </location>
</feature>